<dbReference type="AlphaFoldDB" id="A0A8J5QNC3"/>
<dbReference type="GeneID" id="73468274"/>
<dbReference type="Pfam" id="PF02894">
    <property type="entry name" value="GFO_IDH_MocA_C"/>
    <property type="match status" value="1"/>
</dbReference>
<reference evidence="2 3" key="1">
    <citation type="journal article" date="2021" name="DNA Res.">
        <title>Genome analysis of Candida subhashii reveals its hybrid nature and dual mitochondrial genome conformations.</title>
        <authorList>
            <person name="Mixao V."/>
            <person name="Hegedusova E."/>
            <person name="Saus E."/>
            <person name="Pryszcz L.P."/>
            <person name="Cillingova A."/>
            <person name="Nosek J."/>
            <person name="Gabaldon T."/>
        </authorList>
    </citation>
    <scope>NUCLEOTIDE SEQUENCE [LARGE SCALE GENOMIC DNA]</scope>
    <source>
        <strain evidence="2 3">CBS 10753</strain>
    </source>
</reference>
<dbReference type="EMBL" id="JAGSYN010000055">
    <property type="protein sequence ID" value="KAG7665008.1"/>
    <property type="molecule type" value="Genomic_DNA"/>
</dbReference>
<dbReference type="OrthoDB" id="64915at2759"/>
<keyword evidence="3" id="KW-1185">Reference proteome</keyword>
<dbReference type="PANTHER" id="PTHR43377:SF1">
    <property type="entry name" value="BILIVERDIN REDUCTASE A"/>
    <property type="match status" value="1"/>
</dbReference>
<evidence type="ECO:0000259" key="1">
    <source>
        <dbReference type="Pfam" id="PF02894"/>
    </source>
</evidence>
<evidence type="ECO:0000313" key="3">
    <source>
        <dbReference type="Proteomes" id="UP000694255"/>
    </source>
</evidence>
<name>A0A8J5QNC3_9ASCO</name>
<gene>
    <name evidence="2" type="ORF">J8A68_001473</name>
</gene>
<proteinExistence type="predicted"/>
<dbReference type="InterPro" id="IPR051450">
    <property type="entry name" value="Gfo/Idh/MocA_Oxidoreductases"/>
</dbReference>
<dbReference type="Proteomes" id="UP000694255">
    <property type="component" value="Unassembled WGS sequence"/>
</dbReference>
<evidence type="ECO:0000313" key="2">
    <source>
        <dbReference type="EMBL" id="KAG7665008.1"/>
    </source>
</evidence>
<feature type="domain" description="Gfo/Idh/MocA-like oxidoreductase C-terminal" evidence="1">
    <location>
        <begin position="59"/>
        <end position="266"/>
    </location>
</feature>
<sequence length="269" mass="29997">MEQSYGIHLLVEKPIAMNTTEAKLLQEYTTSQNIKVLVGHHRRFNPYIVATKRNLSKCGKIIAIQGTWTLSKPDQYFIDSPWRTTAESGGVVAINLVHDIDLLQYLFGPIFRIYAEPLSKQRLDHDADEGCVLTINFHSGIMGTFICSDNVASPINFEAGTGENPTIPKHENLCGVYRIFGTKGTLSMPDMTLYHQKNSPSWTKSVNEEVVKVDCGVMPFDLQLNHFVDVIEGKEDPKCCIEDGISALLCIKAVMKSMEIGMPVEVEST</sequence>
<dbReference type="PANTHER" id="PTHR43377">
    <property type="entry name" value="BILIVERDIN REDUCTASE A"/>
    <property type="match status" value="1"/>
</dbReference>
<accession>A0A8J5QNC3</accession>
<comment type="caution">
    <text evidence="2">The sequence shown here is derived from an EMBL/GenBank/DDBJ whole genome shotgun (WGS) entry which is preliminary data.</text>
</comment>
<dbReference type="RefSeq" id="XP_049265240.1">
    <property type="nucleotide sequence ID" value="XM_049405129.1"/>
</dbReference>
<organism evidence="2 3">
    <name type="scientific">[Candida] subhashii</name>
    <dbReference type="NCBI Taxonomy" id="561895"/>
    <lineage>
        <taxon>Eukaryota</taxon>
        <taxon>Fungi</taxon>
        <taxon>Dikarya</taxon>
        <taxon>Ascomycota</taxon>
        <taxon>Saccharomycotina</taxon>
        <taxon>Pichiomycetes</taxon>
        <taxon>Debaryomycetaceae</taxon>
        <taxon>Spathaspora</taxon>
    </lineage>
</organism>
<protein>
    <recommendedName>
        <fullName evidence="1">Gfo/Idh/MocA-like oxidoreductase C-terminal domain-containing protein</fullName>
    </recommendedName>
</protein>
<dbReference type="InterPro" id="IPR004104">
    <property type="entry name" value="Gfo/Idh/MocA-like_OxRdtase_C"/>
</dbReference>